<evidence type="ECO:0000256" key="1">
    <source>
        <dbReference type="SAM" id="Coils"/>
    </source>
</evidence>
<feature type="coiled-coil region" evidence="1">
    <location>
        <begin position="132"/>
        <end position="173"/>
    </location>
</feature>
<proteinExistence type="predicted"/>
<sequence length="198" mass="23275">MLRNGGTMATNAFKQLENEKTALEKRIEEMAKEMAASEKLKAEIERRNRELEENIKLVYEETEREKRKLEKDLKDSKEKVEKLQLELRTVKKRAKDLAEQLKNEQNANCGIARDKRMLEEELKGSIDQAAKYMTMEKKVKELEDQVKREQNAYGELERDKHMIEKELKEKQLETRGWVLIGRGAATVGECEEVCTTWR</sequence>
<feature type="non-terminal residue" evidence="2">
    <location>
        <position position="198"/>
    </location>
</feature>
<gene>
    <name evidence="2" type="ORF">DSTB1V02_LOCUS14043</name>
</gene>
<reference evidence="2" key="1">
    <citation type="submission" date="2020-11" db="EMBL/GenBank/DDBJ databases">
        <authorList>
            <person name="Tran Van P."/>
        </authorList>
    </citation>
    <scope>NUCLEOTIDE SEQUENCE</scope>
</reference>
<dbReference type="AlphaFoldDB" id="A0A7R9AHE3"/>
<keyword evidence="1" id="KW-0175">Coiled coil</keyword>
<dbReference type="EMBL" id="CAJPEV010008853">
    <property type="protein sequence ID" value="CAG0905443.1"/>
    <property type="molecule type" value="Genomic_DNA"/>
</dbReference>
<accession>A0A7R9AHE3</accession>
<feature type="coiled-coil region" evidence="1">
    <location>
        <begin position="13"/>
        <end position="107"/>
    </location>
</feature>
<name>A0A7R9AHE3_9CRUS</name>
<evidence type="ECO:0000313" key="2">
    <source>
        <dbReference type="EMBL" id="CAD7254297.1"/>
    </source>
</evidence>
<organism evidence="2">
    <name type="scientific">Darwinula stevensoni</name>
    <dbReference type="NCBI Taxonomy" id="69355"/>
    <lineage>
        <taxon>Eukaryota</taxon>
        <taxon>Metazoa</taxon>
        <taxon>Ecdysozoa</taxon>
        <taxon>Arthropoda</taxon>
        <taxon>Crustacea</taxon>
        <taxon>Oligostraca</taxon>
        <taxon>Ostracoda</taxon>
        <taxon>Podocopa</taxon>
        <taxon>Podocopida</taxon>
        <taxon>Darwinulocopina</taxon>
        <taxon>Darwinuloidea</taxon>
        <taxon>Darwinulidae</taxon>
        <taxon>Darwinula</taxon>
    </lineage>
</organism>
<dbReference type="Proteomes" id="UP000677054">
    <property type="component" value="Unassembled WGS sequence"/>
</dbReference>
<protein>
    <submittedName>
        <fullName evidence="2">Uncharacterized protein</fullName>
    </submittedName>
</protein>
<keyword evidence="3" id="KW-1185">Reference proteome</keyword>
<dbReference type="EMBL" id="LR908371">
    <property type="protein sequence ID" value="CAD7254297.1"/>
    <property type="molecule type" value="Genomic_DNA"/>
</dbReference>
<evidence type="ECO:0000313" key="3">
    <source>
        <dbReference type="Proteomes" id="UP000677054"/>
    </source>
</evidence>